<protein>
    <submittedName>
        <fullName evidence="4">Alcohol dehydrogenase zinc-binding domain protein</fullName>
    </submittedName>
</protein>
<name>A0A165BDJ9_EXIGL</name>
<dbReference type="InterPro" id="IPR036291">
    <property type="entry name" value="NAD(P)-bd_dom_sf"/>
</dbReference>
<reference evidence="4 5" key="1">
    <citation type="journal article" date="2016" name="Mol. Biol. Evol.">
        <title>Comparative Genomics of Early-Diverging Mushroom-Forming Fungi Provides Insights into the Origins of Lignocellulose Decay Capabilities.</title>
        <authorList>
            <person name="Nagy L.G."/>
            <person name="Riley R."/>
            <person name="Tritt A."/>
            <person name="Adam C."/>
            <person name="Daum C."/>
            <person name="Floudas D."/>
            <person name="Sun H."/>
            <person name="Yadav J.S."/>
            <person name="Pangilinan J."/>
            <person name="Larsson K.H."/>
            <person name="Matsuura K."/>
            <person name="Barry K."/>
            <person name="Labutti K."/>
            <person name="Kuo R."/>
            <person name="Ohm R.A."/>
            <person name="Bhattacharya S.S."/>
            <person name="Shirouzu T."/>
            <person name="Yoshinaga Y."/>
            <person name="Martin F.M."/>
            <person name="Grigoriev I.V."/>
            <person name="Hibbett D.S."/>
        </authorList>
    </citation>
    <scope>NUCLEOTIDE SEQUENCE [LARGE SCALE GENOMIC DNA]</scope>
    <source>
        <strain evidence="4 5">HHB12029</strain>
    </source>
</reference>
<sequence length="246" mass="25313">MATTLAGKTVLVVGGTSGIGYGVAEALAAQSAIVIVASSTQSKVDGAVQRLQKIAGEGAKVSGATVDARDEQSIKALVEGVGEVDHLVWTCGDLEMVGIHFPNIDSAVAKRAFDVRFWGAVYAAKYTKIKTGGSIVLTHGSSQMKPAKSWSVPAGVCGSVDALARGLAVDLAPIRVNAVAPGAVLTEMWDSIPTDMKNALLKGAAEQSLAKRVGTPQDVAEAYVFLMKCGFITGNTIHVDGGSMLV</sequence>
<dbReference type="InterPro" id="IPR002347">
    <property type="entry name" value="SDR_fam"/>
</dbReference>
<dbReference type="InParanoid" id="A0A165BDJ9"/>
<dbReference type="PRINTS" id="PR00081">
    <property type="entry name" value="GDHRDH"/>
</dbReference>
<evidence type="ECO:0000256" key="2">
    <source>
        <dbReference type="ARBA" id="ARBA00022857"/>
    </source>
</evidence>
<proteinExistence type="inferred from homology"/>
<dbReference type="Proteomes" id="UP000077266">
    <property type="component" value="Unassembled WGS sequence"/>
</dbReference>
<dbReference type="GO" id="GO:0016491">
    <property type="term" value="F:oxidoreductase activity"/>
    <property type="evidence" value="ECO:0007669"/>
    <property type="project" value="UniProtKB-KW"/>
</dbReference>
<gene>
    <name evidence="4" type="ORF">EXIGLDRAFT_733083</name>
</gene>
<evidence type="ECO:0000313" key="4">
    <source>
        <dbReference type="EMBL" id="KZV80391.1"/>
    </source>
</evidence>
<dbReference type="EMBL" id="KV426487">
    <property type="protein sequence ID" value="KZV80391.1"/>
    <property type="molecule type" value="Genomic_DNA"/>
</dbReference>
<keyword evidence="3" id="KW-0560">Oxidoreductase</keyword>
<keyword evidence="2" id="KW-0521">NADP</keyword>
<evidence type="ECO:0000256" key="3">
    <source>
        <dbReference type="ARBA" id="ARBA00023002"/>
    </source>
</evidence>
<keyword evidence="5" id="KW-1185">Reference proteome</keyword>
<dbReference type="InterPro" id="IPR051122">
    <property type="entry name" value="SDR_DHRS6-like"/>
</dbReference>
<comment type="similarity">
    <text evidence="1">Belongs to the short-chain dehydrogenases/reductases (SDR) family.</text>
</comment>
<dbReference type="SUPFAM" id="SSF51735">
    <property type="entry name" value="NAD(P)-binding Rossmann-fold domains"/>
    <property type="match status" value="1"/>
</dbReference>
<dbReference type="AlphaFoldDB" id="A0A165BDJ9"/>
<evidence type="ECO:0000256" key="1">
    <source>
        <dbReference type="ARBA" id="ARBA00006484"/>
    </source>
</evidence>
<evidence type="ECO:0000313" key="5">
    <source>
        <dbReference type="Proteomes" id="UP000077266"/>
    </source>
</evidence>
<dbReference type="PANTHER" id="PTHR43477">
    <property type="entry name" value="DIHYDROANTICAPSIN 7-DEHYDROGENASE"/>
    <property type="match status" value="1"/>
</dbReference>
<organism evidence="4 5">
    <name type="scientific">Exidia glandulosa HHB12029</name>
    <dbReference type="NCBI Taxonomy" id="1314781"/>
    <lineage>
        <taxon>Eukaryota</taxon>
        <taxon>Fungi</taxon>
        <taxon>Dikarya</taxon>
        <taxon>Basidiomycota</taxon>
        <taxon>Agaricomycotina</taxon>
        <taxon>Agaricomycetes</taxon>
        <taxon>Auriculariales</taxon>
        <taxon>Exidiaceae</taxon>
        <taxon>Exidia</taxon>
    </lineage>
</organism>
<dbReference type="Gene3D" id="3.40.50.720">
    <property type="entry name" value="NAD(P)-binding Rossmann-like Domain"/>
    <property type="match status" value="1"/>
</dbReference>
<dbReference type="InterPro" id="IPR057571">
    <property type="entry name" value="SDR_PhqE-like"/>
</dbReference>
<dbReference type="PANTHER" id="PTHR43477:SF1">
    <property type="entry name" value="DIHYDROANTICAPSIN 7-DEHYDROGENASE"/>
    <property type="match status" value="1"/>
</dbReference>
<dbReference type="OrthoDB" id="294295at2759"/>
<dbReference type="STRING" id="1314781.A0A165BDJ9"/>
<accession>A0A165BDJ9</accession>
<dbReference type="Pfam" id="PF23441">
    <property type="entry name" value="SDR"/>
    <property type="match status" value="1"/>
</dbReference>